<keyword evidence="2" id="KW-1185">Reference proteome</keyword>
<comment type="caution">
    <text evidence="1">The sequence shown here is derived from an EMBL/GenBank/DDBJ whole genome shotgun (WGS) entry which is preliminary data.</text>
</comment>
<dbReference type="AlphaFoldDB" id="A0ABC9YCR3"/>
<gene>
    <name evidence="1" type="ORF">GRJ2_003249500</name>
</gene>
<evidence type="ECO:0000313" key="2">
    <source>
        <dbReference type="Proteomes" id="UP001623348"/>
    </source>
</evidence>
<dbReference type="Proteomes" id="UP001623348">
    <property type="component" value="Unassembled WGS sequence"/>
</dbReference>
<proteinExistence type="predicted"/>
<dbReference type="EMBL" id="BAAFJT010000246">
    <property type="protein sequence ID" value="GAB0207838.1"/>
    <property type="molecule type" value="Genomic_DNA"/>
</dbReference>
<reference evidence="1 2" key="1">
    <citation type="submission" date="2024-06" db="EMBL/GenBank/DDBJ databases">
        <title>The draft genome of Grus japonensis, version 3.</title>
        <authorList>
            <person name="Nabeshima K."/>
            <person name="Suzuki S."/>
            <person name="Onuma M."/>
        </authorList>
    </citation>
    <scope>NUCLEOTIDE SEQUENCE [LARGE SCALE GENOMIC DNA]</scope>
    <source>
        <strain evidence="1 2">451A</strain>
    </source>
</reference>
<name>A0ABC9YCR3_GRUJA</name>
<organism evidence="1 2">
    <name type="scientific">Grus japonensis</name>
    <name type="common">Japanese crane</name>
    <name type="synonym">Red-crowned crane</name>
    <dbReference type="NCBI Taxonomy" id="30415"/>
    <lineage>
        <taxon>Eukaryota</taxon>
        <taxon>Metazoa</taxon>
        <taxon>Chordata</taxon>
        <taxon>Craniata</taxon>
        <taxon>Vertebrata</taxon>
        <taxon>Euteleostomi</taxon>
        <taxon>Archelosauria</taxon>
        <taxon>Archosauria</taxon>
        <taxon>Dinosauria</taxon>
        <taxon>Saurischia</taxon>
        <taxon>Theropoda</taxon>
        <taxon>Coelurosauria</taxon>
        <taxon>Aves</taxon>
        <taxon>Neognathae</taxon>
        <taxon>Neoaves</taxon>
        <taxon>Gruiformes</taxon>
        <taxon>Gruidae</taxon>
        <taxon>Grus</taxon>
    </lineage>
</organism>
<sequence length="167" mass="18741">MGPDGMHPQVLGELADVIARPLLIIFDQSWQLGETPKDWRKTSVPPIFKEGLGNYSPVSLTSIPGKVIEQLILGNISRHMKDKKVIGNSLQGFTSFYHEMTDLVDQERAVSIIYLDTCKVFDTVSHNILIDRLLMYGLDEQVGSKLTEWLGPESGGQWHKVYLEASN</sequence>
<accession>A0ABC9YCR3</accession>
<evidence type="ECO:0000313" key="1">
    <source>
        <dbReference type="EMBL" id="GAB0207838.1"/>
    </source>
</evidence>
<protein>
    <submittedName>
        <fullName evidence="1">Mitochondrial enolase superfamily member 1</fullName>
    </submittedName>
</protein>
<dbReference type="PANTHER" id="PTHR33332">
    <property type="entry name" value="REVERSE TRANSCRIPTASE DOMAIN-CONTAINING PROTEIN"/>
    <property type="match status" value="1"/>
</dbReference>